<keyword evidence="1" id="KW-0812">Transmembrane</keyword>
<evidence type="ECO:0000256" key="1">
    <source>
        <dbReference type="SAM" id="Phobius"/>
    </source>
</evidence>
<gene>
    <name evidence="3" type="ORF">ACFSJH_14185</name>
</gene>
<feature type="transmembrane region" description="Helical" evidence="1">
    <location>
        <begin position="321"/>
        <end position="339"/>
    </location>
</feature>
<keyword evidence="1" id="KW-0472">Membrane</keyword>
<dbReference type="RefSeq" id="WP_377773478.1">
    <property type="nucleotide sequence ID" value="NZ_JBHUHO010000032.1"/>
</dbReference>
<dbReference type="Pfam" id="PF07670">
    <property type="entry name" value="Gate"/>
    <property type="match status" value="1"/>
</dbReference>
<protein>
    <submittedName>
        <fullName evidence="3">Nucleoside recognition domain-containing protein</fullName>
    </submittedName>
</protein>
<comment type="caution">
    <text evidence="3">The sequence shown here is derived from an EMBL/GenBank/DDBJ whole genome shotgun (WGS) entry which is preliminary data.</text>
</comment>
<organism evidence="3 4">
    <name type="scientific">Paenibacillus yanchengensis</name>
    <dbReference type="NCBI Taxonomy" id="2035833"/>
    <lineage>
        <taxon>Bacteria</taxon>
        <taxon>Bacillati</taxon>
        <taxon>Bacillota</taxon>
        <taxon>Bacilli</taxon>
        <taxon>Bacillales</taxon>
        <taxon>Paenibacillaceae</taxon>
        <taxon>Paenibacillus</taxon>
    </lineage>
</organism>
<keyword evidence="1" id="KW-1133">Transmembrane helix</keyword>
<keyword evidence="4" id="KW-1185">Reference proteome</keyword>
<dbReference type="InterPro" id="IPR011642">
    <property type="entry name" value="Gate_dom"/>
</dbReference>
<sequence>MKKTMLLAAFFFTIVCLIISQPETTFQASLQGLKVWWEIVFPGLLPFLVLFEMMLAFGLLHAFGKLLEPMMQRLFRLPGEAAVVVAIGWIGGMPTGTNAIKKLLDQQVLNEKQANQLAAFAHMPSPLFIIIIVGSAFLQQPITGIIILLAVWLSSIWIFFLSNLFRKDKRLQQKNEAILNHSLPSSSVPLHSSTTNIWKQAVSAMRLAQQQDGRSFGKLLGDAVSISVQRLFVIGGFMIFAAMLAFLVEPIFSWTGLPFLGKSLLEIHLGTHAVANIALESYSILVATAIIAAVCAFTGLSGIMQASYSLFGTAFQLGSFIVYRVVHAAHAFFFAVLLFKPIYHAFQLWAGTIITPVLHETIPTPTSLLSPPTAQLWSAALLCTLIIALLAFILNKTLHYKTKTPH</sequence>
<dbReference type="EMBL" id="JBHUHO010000032">
    <property type="protein sequence ID" value="MFD2116873.1"/>
    <property type="molecule type" value="Genomic_DNA"/>
</dbReference>
<evidence type="ECO:0000313" key="3">
    <source>
        <dbReference type="EMBL" id="MFD2116873.1"/>
    </source>
</evidence>
<dbReference type="Proteomes" id="UP001597362">
    <property type="component" value="Unassembled WGS sequence"/>
</dbReference>
<evidence type="ECO:0000259" key="2">
    <source>
        <dbReference type="Pfam" id="PF07670"/>
    </source>
</evidence>
<name>A0ABW4YMI5_9BACL</name>
<feature type="transmembrane region" description="Helical" evidence="1">
    <location>
        <begin position="144"/>
        <end position="165"/>
    </location>
</feature>
<feature type="transmembrane region" description="Helical" evidence="1">
    <location>
        <begin position="117"/>
        <end position="138"/>
    </location>
</feature>
<feature type="transmembrane region" description="Helical" evidence="1">
    <location>
        <begin position="231"/>
        <end position="253"/>
    </location>
</feature>
<accession>A0ABW4YMI5</accession>
<feature type="transmembrane region" description="Helical" evidence="1">
    <location>
        <begin position="43"/>
        <end position="63"/>
    </location>
</feature>
<evidence type="ECO:0000313" key="4">
    <source>
        <dbReference type="Proteomes" id="UP001597362"/>
    </source>
</evidence>
<proteinExistence type="predicted"/>
<feature type="transmembrane region" description="Helical" evidence="1">
    <location>
        <begin position="374"/>
        <end position="394"/>
    </location>
</feature>
<feature type="domain" description="Nucleoside transporter/FeoB GTPase Gate" evidence="2">
    <location>
        <begin position="40"/>
        <end position="133"/>
    </location>
</feature>
<feature type="transmembrane region" description="Helical" evidence="1">
    <location>
        <begin position="273"/>
        <end position="300"/>
    </location>
</feature>
<reference evidence="4" key="1">
    <citation type="journal article" date="2019" name="Int. J. Syst. Evol. Microbiol.">
        <title>The Global Catalogue of Microorganisms (GCM) 10K type strain sequencing project: providing services to taxonomists for standard genome sequencing and annotation.</title>
        <authorList>
            <consortium name="The Broad Institute Genomics Platform"/>
            <consortium name="The Broad Institute Genome Sequencing Center for Infectious Disease"/>
            <person name="Wu L."/>
            <person name="Ma J."/>
        </authorList>
    </citation>
    <scope>NUCLEOTIDE SEQUENCE [LARGE SCALE GENOMIC DNA]</scope>
    <source>
        <strain evidence="4">GH52</strain>
    </source>
</reference>